<dbReference type="InterPro" id="IPR000194">
    <property type="entry name" value="ATPase_F1/V1/A1_a/bsu_nucl-bd"/>
</dbReference>
<evidence type="ECO:0000259" key="5">
    <source>
        <dbReference type="Pfam" id="PF00006"/>
    </source>
</evidence>
<comment type="caution">
    <text evidence="7">The sequence shown here is derived from an EMBL/GenBank/DDBJ whole genome shotgun (WGS) entry which is preliminary data.</text>
</comment>
<evidence type="ECO:0000256" key="4">
    <source>
        <dbReference type="ARBA" id="ARBA00022967"/>
    </source>
</evidence>
<dbReference type="GO" id="GO:0005524">
    <property type="term" value="F:ATP binding"/>
    <property type="evidence" value="ECO:0007669"/>
    <property type="project" value="UniProtKB-KW"/>
</dbReference>
<feature type="non-terminal residue" evidence="7">
    <location>
        <position position="1"/>
    </location>
</feature>
<evidence type="ECO:0000256" key="2">
    <source>
        <dbReference type="ARBA" id="ARBA00022741"/>
    </source>
</evidence>
<dbReference type="Gene3D" id="3.40.50.300">
    <property type="entry name" value="P-loop containing nucleotide triphosphate hydrolases"/>
    <property type="match status" value="1"/>
</dbReference>
<sequence>PSVFSQMAQILERAGNSNTGSITGIYSVLVDGDDMSDPIADAARSILDGHIVLARDIASSGIYPAVDVLSSVSRLESSILNTDQRRLLIDVRQVLSAVKNARDLIDIGAYKKGGNPKLDRAIELEPRITSVFIQDQAHISSPDEAWKNLTQAMEVGS</sequence>
<dbReference type="PANTHER" id="PTHR15184">
    <property type="entry name" value="ATP SYNTHASE"/>
    <property type="match status" value="1"/>
</dbReference>
<organism evidence="7">
    <name type="scientific">mine drainage metagenome</name>
    <dbReference type="NCBI Taxonomy" id="410659"/>
    <lineage>
        <taxon>unclassified sequences</taxon>
        <taxon>metagenomes</taxon>
        <taxon>ecological metagenomes</taxon>
    </lineage>
</organism>
<dbReference type="Pfam" id="PF00006">
    <property type="entry name" value="ATP-synt_ab"/>
    <property type="match status" value="1"/>
</dbReference>
<dbReference type="GO" id="GO:0046933">
    <property type="term" value="F:proton-transporting ATP synthase activity, rotational mechanism"/>
    <property type="evidence" value="ECO:0007669"/>
    <property type="project" value="TreeGrafter"/>
</dbReference>
<feature type="domain" description="ATPase F1/V1/A1 complex alpha/beta subunit nucleotide-binding" evidence="5">
    <location>
        <begin position="1"/>
        <end position="73"/>
    </location>
</feature>
<name>T1B0H3_9ZZZZ</name>
<dbReference type="SUPFAM" id="SSF52540">
    <property type="entry name" value="P-loop containing nucleoside triphosphate hydrolases"/>
    <property type="match status" value="1"/>
</dbReference>
<evidence type="ECO:0000313" key="7">
    <source>
        <dbReference type="EMBL" id="EQD63317.1"/>
    </source>
</evidence>
<keyword evidence="2" id="KW-0547">Nucleotide-binding</keyword>
<feature type="domain" description="T3SS EscN ATPase C-terminal" evidence="6">
    <location>
        <begin position="82"/>
        <end position="151"/>
    </location>
</feature>
<protein>
    <submittedName>
        <fullName evidence="7">ATPase, FliI/YscN family</fullName>
    </submittedName>
</protein>
<evidence type="ECO:0000256" key="1">
    <source>
        <dbReference type="ARBA" id="ARBA00022448"/>
    </source>
</evidence>
<dbReference type="AlphaFoldDB" id="T1B0H3"/>
<evidence type="ECO:0000256" key="3">
    <source>
        <dbReference type="ARBA" id="ARBA00022840"/>
    </source>
</evidence>
<keyword evidence="3" id="KW-0067">ATP-binding</keyword>
<evidence type="ECO:0000259" key="6">
    <source>
        <dbReference type="Pfam" id="PF18269"/>
    </source>
</evidence>
<proteinExistence type="predicted"/>
<dbReference type="Gene3D" id="1.20.1270.330">
    <property type="match status" value="1"/>
</dbReference>
<dbReference type="InterPro" id="IPR040627">
    <property type="entry name" value="T3SS_ATPase_C"/>
</dbReference>
<keyword evidence="1" id="KW-0813">Transport</keyword>
<keyword evidence="4" id="KW-1278">Translocase</keyword>
<dbReference type="InterPro" id="IPR050053">
    <property type="entry name" value="ATPase_alpha/beta_chains"/>
</dbReference>
<reference evidence="7" key="1">
    <citation type="submission" date="2013-08" db="EMBL/GenBank/DDBJ databases">
        <authorList>
            <person name="Mendez C."/>
            <person name="Richter M."/>
            <person name="Ferrer M."/>
            <person name="Sanchez J."/>
        </authorList>
    </citation>
    <scope>NUCLEOTIDE SEQUENCE</scope>
</reference>
<accession>T1B0H3</accession>
<dbReference type="EMBL" id="AUZX01006545">
    <property type="protein sequence ID" value="EQD63317.1"/>
    <property type="molecule type" value="Genomic_DNA"/>
</dbReference>
<gene>
    <name evidence="7" type="ORF">B1A_09192</name>
</gene>
<dbReference type="Pfam" id="PF18269">
    <property type="entry name" value="T3SS_ATPase_C"/>
    <property type="match status" value="1"/>
</dbReference>
<dbReference type="InterPro" id="IPR027417">
    <property type="entry name" value="P-loop_NTPase"/>
</dbReference>
<reference evidence="7" key="2">
    <citation type="journal article" date="2014" name="ISME J.">
        <title>Microbial stratification in low pH oxic and suboxic macroscopic growths along an acid mine drainage.</title>
        <authorList>
            <person name="Mendez-Garcia C."/>
            <person name="Mesa V."/>
            <person name="Sprenger R.R."/>
            <person name="Richter M."/>
            <person name="Diez M.S."/>
            <person name="Solano J."/>
            <person name="Bargiela R."/>
            <person name="Golyshina O.V."/>
            <person name="Manteca A."/>
            <person name="Ramos J.L."/>
            <person name="Gallego J.R."/>
            <person name="Llorente I."/>
            <person name="Martins Dos Santos V.A."/>
            <person name="Jensen O.N."/>
            <person name="Pelaez A.I."/>
            <person name="Sanchez J."/>
            <person name="Ferrer M."/>
        </authorList>
    </citation>
    <scope>NUCLEOTIDE SEQUENCE</scope>
</reference>
<dbReference type="PANTHER" id="PTHR15184:SF9">
    <property type="entry name" value="SPI-1 TYPE 3 SECRETION SYSTEM ATPASE"/>
    <property type="match status" value="1"/>
</dbReference>